<dbReference type="Pfam" id="PF01882">
    <property type="entry name" value="DUF58"/>
    <property type="match status" value="1"/>
</dbReference>
<dbReference type="EMBL" id="JADMLG010000008">
    <property type="protein sequence ID" value="MBH0778504.1"/>
    <property type="molecule type" value="Genomic_DNA"/>
</dbReference>
<dbReference type="PANTHER" id="PTHR33608">
    <property type="entry name" value="BLL2464 PROTEIN"/>
    <property type="match status" value="1"/>
</dbReference>
<dbReference type="Proteomes" id="UP000655751">
    <property type="component" value="Unassembled WGS sequence"/>
</dbReference>
<dbReference type="RefSeq" id="WP_196150839.1">
    <property type="nucleotide sequence ID" value="NZ_JADMLG010000008.1"/>
</dbReference>
<keyword evidence="1" id="KW-0812">Transmembrane</keyword>
<protein>
    <submittedName>
        <fullName evidence="3">DUF58 domain-containing protein</fullName>
    </submittedName>
</protein>
<evidence type="ECO:0000256" key="1">
    <source>
        <dbReference type="SAM" id="Phobius"/>
    </source>
</evidence>
<keyword evidence="4" id="KW-1185">Reference proteome</keyword>
<evidence type="ECO:0000313" key="4">
    <source>
        <dbReference type="Proteomes" id="UP000655751"/>
    </source>
</evidence>
<organism evidence="3 4">
    <name type="scientific">Nocardia bovistercoris</name>
    <dbReference type="NCBI Taxonomy" id="2785916"/>
    <lineage>
        <taxon>Bacteria</taxon>
        <taxon>Bacillati</taxon>
        <taxon>Actinomycetota</taxon>
        <taxon>Actinomycetes</taxon>
        <taxon>Mycobacteriales</taxon>
        <taxon>Nocardiaceae</taxon>
        <taxon>Nocardia</taxon>
    </lineage>
</organism>
<proteinExistence type="predicted"/>
<accession>A0A931N456</accession>
<keyword evidence="1" id="KW-0472">Membrane</keyword>
<evidence type="ECO:0000313" key="3">
    <source>
        <dbReference type="EMBL" id="MBH0778504.1"/>
    </source>
</evidence>
<reference evidence="3" key="1">
    <citation type="submission" date="2020-11" db="EMBL/GenBank/DDBJ databases">
        <title>Nocardia NEAU-351.nov., a novel actinomycete isolated from the cow dung.</title>
        <authorList>
            <person name="Zhang X."/>
        </authorList>
    </citation>
    <scope>NUCLEOTIDE SEQUENCE</scope>
    <source>
        <strain evidence="3">NEAU-351</strain>
    </source>
</reference>
<comment type="caution">
    <text evidence="3">The sequence shown here is derived from an EMBL/GenBank/DDBJ whole genome shotgun (WGS) entry which is preliminary data.</text>
</comment>
<feature type="domain" description="DUF58" evidence="2">
    <location>
        <begin position="214"/>
        <end position="373"/>
    </location>
</feature>
<name>A0A931N456_9NOCA</name>
<gene>
    <name evidence="3" type="ORF">IT779_19680</name>
</gene>
<feature type="transmembrane region" description="Helical" evidence="1">
    <location>
        <begin position="26"/>
        <end position="51"/>
    </location>
</feature>
<evidence type="ECO:0000259" key="2">
    <source>
        <dbReference type="Pfam" id="PF01882"/>
    </source>
</evidence>
<keyword evidence="1" id="KW-1133">Transmembrane helix</keyword>
<sequence length="436" mass="47457">MSAPAVTDGPRAARHRDRSAIVEARLWWRPAALVYMLATCAAVALVVAVLLGRWQPVVFAAPMMGVLATAPWQLSRTRIHVDGGGALRCFETEEVVLTIAAAVDSGHALLRLRPEPLTGLGITVEEASDSGAAPAGLRLALTADRWGRYPCRVRVSALSPAGLAVSSVVLPAGQLFVYPITDPQRLRLSRTELPERIGVHLTRRTGPGVEYAGIRAYAPGDQLRLVNWPVSARRGRLYVTERLTNRAADVVVLVDTSQQAPGPATDSLELSVRGAAQVVQSTLQSGDRTAVVCLGGTPRWLRPDIGRRQFYRIVDTVLEVGDEHIETTGTLAPHAAVPLGAIVVAFSTLLDTQFALALIDLRKRGHMVVVVDVLRGTPFRDSLDSTLARMWQLERASMYRDMGTVGVDIVAWPEGARLDQVMRLLPERRRTARVRR</sequence>
<dbReference type="AlphaFoldDB" id="A0A931N456"/>
<dbReference type="InterPro" id="IPR002881">
    <property type="entry name" value="DUF58"/>
</dbReference>
<dbReference type="PANTHER" id="PTHR33608:SF14">
    <property type="entry name" value="POSSIBLE CONSERVED SECRETED PROTEIN"/>
    <property type="match status" value="1"/>
</dbReference>